<dbReference type="OrthoDB" id="9957293at2"/>
<keyword evidence="2" id="KW-1185">Reference proteome</keyword>
<accession>A0A4V0Z4H0</accession>
<dbReference type="AlphaFoldDB" id="A0A4V0Z4H0"/>
<reference evidence="1 2" key="1">
    <citation type="submission" date="2019-02" db="EMBL/GenBank/DDBJ databases">
        <title>Draft Genome Sequences of Six Type Strains of the Genus Massilia.</title>
        <authorList>
            <person name="Miess H."/>
            <person name="Frediansyhah A."/>
            <person name="Gross H."/>
        </authorList>
    </citation>
    <scope>NUCLEOTIDE SEQUENCE [LARGE SCALE GENOMIC DNA]</scope>
    <source>
        <strain evidence="1 2">DSM 17473</strain>
    </source>
</reference>
<name>A0A4V0Z4H0_9BURK</name>
<protein>
    <submittedName>
        <fullName evidence="1">Uncharacterized protein</fullName>
    </submittedName>
</protein>
<organism evidence="1 2">
    <name type="scientific">Pseudoduganella lutea</name>
    <dbReference type="NCBI Taxonomy" id="321985"/>
    <lineage>
        <taxon>Bacteria</taxon>
        <taxon>Pseudomonadati</taxon>
        <taxon>Pseudomonadota</taxon>
        <taxon>Betaproteobacteria</taxon>
        <taxon>Burkholderiales</taxon>
        <taxon>Oxalobacteraceae</taxon>
        <taxon>Telluria group</taxon>
        <taxon>Pseudoduganella</taxon>
    </lineage>
</organism>
<proteinExistence type="predicted"/>
<dbReference type="KEGG" id="plue:EWM63_31330"/>
<gene>
    <name evidence="1" type="ORF">EWM63_31330</name>
</gene>
<evidence type="ECO:0000313" key="2">
    <source>
        <dbReference type="Proteomes" id="UP000290637"/>
    </source>
</evidence>
<dbReference type="RefSeq" id="WP_130190020.1">
    <property type="nucleotide sequence ID" value="NZ_CP035913.1"/>
</dbReference>
<evidence type="ECO:0000313" key="1">
    <source>
        <dbReference type="EMBL" id="QBE66913.1"/>
    </source>
</evidence>
<sequence>MQVTEEECLKIAEDYLSSLAVEYLRPGHTGFRDSCRWEAIFRIPEVMDPAVAAVDPPDVRVWVSLVDRKVQWIHQM</sequence>
<dbReference type="EMBL" id="CP035913">
    <property type="protein sequence ID" value="QBE66913.1"/>
    <property type="molecule type" value="Genomic_DNA"/>
</dbReference>
<dbReference type="Proteomes" id="UP000290637">
    <property type="component" value="Chromosome"/>
</dbReference>